<sequence length="63" mass="6843">MPEKMLCRTGPMAPRPRVCSTARYGPANKGVSRDQVLLAFAAAFIIFTILALWKGRASSGDVF</sequence>
<dbReference type="Proteomes" id="UP001055115">
    <property type="component" value="Unassembled WGS sequence"/>
</dbReference>
<reference evidence="2 3" key="1">
    <citation type="submission" date="2022-03" db="EMBL/GenBank/DDBJ databases">
        <title>Genome data of Colletotrichum spp.</title>
        <authorList>
            <person name="Utami Y.D."/>
            <person name="Hiruma K."/>
        </authorList>
    </citation>
    <scope>NUCLEOTIDE SEQUENCE [LARGE SCALE GENOMIC DNA]</scope>
    <source>
        <strain evidence="2 3">MAFF 239500</strain>
    </source>
</reference>
<gene>
    <name evidence="2" type="ORF">ColSpa_11916</name>
</gene>
<dbReference type="RefSeq" id="XP_049134085.1">
    <property type="nucleotide sequence ID" value="XM_049278128.1"/>
</dbReference>
<evidence type="ECO:0000256" key="1">
    <source>
        <dbReference type="SAM" id="Phobius"/>
    </source>
</evidence>
<comment type="caution">
    <text evidence="2">The sequence shown here is derived from an EMBL/GenBank/DDBJ whole genome shotgun (WGS) entry which is preliminary data.</text>
</comment>
<evidence type="ECO:0000313" key="2">
    <source>
        <dbReference type="EMBL" id="GKT51735.1"/>
    </source>
</evidence>
<proteinExistence type="predicted"/>
<accession>A0AA37UQ36</accession>
<organism evidence="2 3">
    <name type="scientific">Colletotrichum spaethianum</name>
    <dbReference type="NCBI Taxonomy" id="700344"/>
    <lineage>
        <taxon>Eukaryota</taxon>
        <taxon>Fungi</taxon>
        <taxon>Dikarya</taxon>
        <taxon>Ascomycota</taxon>
        <taxon>Pezizomycotina</taxon>
        <taxon>Sordariomycetes</taxon>
        <taxon>Hypocreomycetidae</taxon>
        <taxon>Glomerellales</taxon>
        <taxon>Glomerellaceae</taxon>
        <taxon>Colletotrichum</taxon>
        <taxon>Colletotrichum spaethianum species complex</taxon>
    </lineage>
</organism>
<keyword evidence="1" id="KW-0812">Transmembrane</keyword>
<name>A0AA37UQ36_9PEZI</name>
<keyword evidence="1" id="KW-1133">Transmembrane helix</keyword>
<dbReference type="AlphaFoldDB" id="A0AA37UQ36"/>
<protein>
    <submittedName>
        <fullName evidence="2">Uncharacterized protein</fullName>
    </submittedName>
</protein>
<dbReference type="GeneID" id="73332718"/>
<dbReference type="EMBL" id="BQXU01000053">
    <property type="protein sequence ID" value="GKT51735.1"/>
    <property type="molecule type" value="Genomic_DNA"/>
</dbReference>
<keyword evidence="3" id="KW-1185">Reference proteome</keyword>
<feature type="transmembrane region" description="Helical" evidence="1">
    <location>
        <begin position="36"/>
        <end position="53"/>
    </location>
</feature>
<evidence type="ECO:0000313" key="3">
    <source>
        <dbReference type="Proteomes" id="UP001055115"/>
    </source>
</evidence>
<keyword evidence="1" id="KW-0472">Membrane</keyword>